<keyword evidence="1" id="KW-0175">Coiled coil</keyword>
<feature type="coiled-coil region" evidence="1">
    <location>
        <begin position="55"/>
        <end position="82"/>
    </location>
</feature>
<name>A0A1I5JWR1_9BACT</name>
<reference evidence="3" key="1">
    <citation type="submission" date="2016-10" db="EMBL/GenBank/DDBJ databases">
        <authorList>
            <person name="Varghese N."/>
            <person name="Submissions S."/>
        </authorList>
    </citation>
    <scope>NUCLEOTIDE SEQUENCE [LARGE SCALE GENOMIC DNA]</scope>
    <source>
        <strain evidence="3">DSM 15282</strain>
    </source>
</reference>
<dbReference type="AlphaFoldDB" id="A0A1I5JWR1"/>
<dbReference type="RefSeq" id="WP_091655631.1">
    <property type="nucleotide sequence ID" value="NZ_FOVW01000014.1"/>
</dbReference>
<evidence type="ECO:0000313" key="2">
    <source>
        <dbReference type="EMBL" id="SFO77242.1"/>
    </source>
</evidence>
<organism evidence="2 3">
    <name type="scientific">Algoriphagus ornithinivorans</name>
    <dbReference type="NCBI Taxonomy" id="226506"/>
    <lineage>
        <taxon>Bacteria</taxon>
        <taxon>Pseudomonadati</taxon>
        <taxon>Bacteroidota</taxon>
        <taxon>Cytophagia</taxon>
        <taxon>Cytophagales</taxon>
        <taxon>Cyclobacteriaceae</taxon>
        <taxon>Algoriphagus</taxon>
    </lineage>
</organism>
<keyword evidence="3" id="KW-1185">Reference proteome</keyword>
<accession>A0A1I5JWR1</accession>
<proteinExistence type="predicted"/>
<dbReference type="EMBL" id="FOVW01000014">
    <property type="protein sequence ID" value="SFO77242.1"/>
    <property type="molecule type" value="Genomic_DNA"/>
</dbReference>
<evidence type="ECO:0000313" key="3">
    <source>
        <dbReference type="Proteomes" id="UP000199564"/>
    </source>
</evidence>
<sequence length="245" mass="28989">MDSNFIPGIYNWCDRWCERCSFTSRCRVYEKTENTSNSEPEEFWENLSQCFQETIDLLKNTAEEFGINLDEIEEEIPLEEEEEEEYKVGEEALYQVTNSYLKTARAWLESDSFKAFISKLEEKGELGLITISEAEDKVIALSEAVEVIHWYLFFIHVKSSRALKEKQEDFWDEYPESEKSYNGTAKITKIAIERSMQAWIHLLNQMQEDQDRIVEILALLEKSRKLLEKEFPNLDQFIRPGFDEE</sequence>
<protein>
    <submittedName>
        <fullName evidence="2">Uncharacterized protein</fullName>
    </submittedName>
</protein>
<dbReference type="Proteomes" id="UP000199564">
    <property type="component" value="Unassembled WGS sequence"/>
</dbReference>
<gene>
    <name evidence="2" type="ORF">SAMN04488519_11437</name>
</gene>
<evidence type="ECO:0000256" key="1">
    <source>
        <dbReference type="SAM" id="Coils"/>
    </source>
</evidence>